<organism evidence="1 2">
    <name type="scientific">Allacma fusca</name>
    <dbReference type="NCBI Taxonomy" id="39272"/>
    <lineage>
        <taxon>Eukaryota</taxon>
        <taxon>Metazoa</taxon>
        <taxon>Ecdysozoa</taxon>
        <taxon>Arthropoda</taxon>
        <taxon>Hexapoda</taxon>
        <taxon>Collembola</taxon>
        <taxon>Symphypleona</taxon>
        <taxon>Sminthuridae</taxon>
        <taxon>Allacma</taxon>
    </lineage>
</organism>
<comment type="caution">
    <text evidence="1">The sequence shown here is derived from an EMBL/GenBank/DDBJ whole genome shotgun (WGS) entry which is preliminary data.</text>
</comment>
<sequence>MIVYNNNSHILVPWPVTSQAFSGIHSPSQVLQVAIKTNNILGQPSPNLPNIPTELYLSPTKLHWYTIQLKRYQFKS</sequence>
<dbReference type="AlphaFoldDB" id="A0A8J2KKJ3"/>
<evidence type="ECO:0000313" key="2">
    <source>
        <dbReference type="Proteomes" id="UP000708208"/>
    </source>
</evidence>
<gene>
    <name evidence="1" type="ORF">AFUS01_LOCUS25413</name>
</gene>
<accession>A0A8J2KKJ3</accession>
<protein>
    <submittedName>
        <fullName evidence="1">Uncharacterized protein</fullName>
    </submittedName>
</protein>
<dbReference type="Proteomes" id="UP000708208">
    <property type="component" value="Unassembled WGS sequence"/>
</dbReference>
<evidence type="ECO:0000313" key="1">
    <source>
        <dbReference type="EMBL" id="CAG7786864.1"/>
    </source>
</evidence>
<keyword evidence="2" id="KW-1185">Reference proteome</keyword>
<dbReference type="EMBL" id="CAJVCH010328112">
    <property type="protein sequence ID" value="CAG7786864.1"/>
    <property type="molecule type" value="Genomic_DNA"/>
</dbReference>
<reference evidence="1" key="1">
    <citation type="submission" date="2021-06" db="EMBL/GenBank/DDBJ databases">
        <authorList>
            <person name="Hodson N. C."/>
            <person name="Mongue J. A."/>
            <person name="Jaron S. K."/>
        </authorList>
    </citation>
    <scope>NUCLEOTIDE SEQUENCE</scope>
</reference>
<name>A0A8J2KKJ3_9HEXA</name>
<proteinExistence type="predicted"/>